<dbReference type="PANTHER" id="PTHR34580">
    <property type="match status" value="1"/>
</dbReference>
<dbReference type="PROSITE" id="PS51000">
    <property type="entry name" value="HTH_DEOR_2"/>
    <property type="match status" value="1"/>
</dbReference>
<dbReference type="Pfam" id="PF13280">
    <property type="entry name" value="WYL"/>
    <property type="match status" value="1"/>
</dbReference>
<dbReference type="InterPro" id="IPR026881">
    <property type="entry name" value="WYL_dom"/>
</dbReference>
<evidence type="ECO:0000256" key="2">
    <source>
        <dbReference type="ARBA" id="ARBA00023163"/>
    </source>
</evidence>
<dbReference type="EMBL" id="CADCUO010000043">
    <property type="protein sequence ID" value="CAA9377678.1"/>
    <property type="molecule type" value="Genomic_DNA"/>
</dbReference>
<dbReference type="InterPro" id="IPR001034">
    <property type="entry name" value="DeoR_HTH"/>
</dbReference>
<organism evidence="4">
    <name type="scientific">uncultured Propionibacteriaceae bacterium</name>
    <dbReference type="NCBI Taxonomy" id="257457"/>
    <lineage>
        <taxon>Bacteria</taxon>
        <taxon>Bacillati</taxon>
        <taxon>Actinomycetota</taxon>
        <taxon>Actinomycetes</taxon>
        <taxon>Propionibacteriales</taxon>
        <taxon>Propionibacteriaceae</taxon>
        <taxon>environmental samples</taxon>
    </lineage>
</organism>
<dbReference type="InterPro" id="IPR036388">
    <property type="entry name" value="WH-like_DNA-bd_sf"/>
</dbReference>
<dbReference type="InterPro" id="IPR013196">
    <property type="entry name" value="HTH_11"/>
</dbReference>
<evidence type="ECO:0000259" key="3">
    <source>
        <dbReference type="PROSITE" id="PS51000"/>
    </source>
</evidence>
<sequence length="326" mass="35741">MRADRLLLLMDLLRRHGRITAAELARRLEVDRRTVLRDIEALSTAGIPVYAERGRNGGFALVPGYRPHLEDLTAEETRALFLTGAQHTLGRLGLEGPLASALRKLSAALPDDQHRQVSHAGERIVVDAAGWTSDPAPLPFLEVVQRAVFDDRRLRIGYTPKDVSRAGVRTVDPYGLLLAAGTWYLVAGHRGSSRSYRVSRITAVRVLDQASSRPPDLDLRGLWRTMRTAYGNETGTPTRLRVSTELVELVLNSLSSQLTGPAQTRAEGATTVVEGRLRSVRGGAAVLAGFGRLVEVLEPAELIESLVTVADELMHQYRQEPEAAHT</sequence>
<dbReference type="PIRSF" id="PIRSF016838">
    <property type="entry name" value="PafC"/>
    <property type="match status" value="1"/>
</dbReference>
<keyword evidence="2" id="KW-0804">Transcription</keyword>
<evidence type="ECO:0000256" key="1">
    <source>
        <dbReference type="ARBA" id="ARBA00023015"/>
    </source>
</evidence>
<reference evidence="4" key="1">
    <citation type="submission" date="2020-02" db="EMBL/GenBank/DDBJ databases">
        <authorList>
            <person name="Meier V. D."/>
        </authorList>
    </citation>
    <scope>NUCLEOTIDE SEQUENCE</scope>
    <source>
        <strain evidence="4">AVDCRST_MAG75</strain>
    </source>
</reference>
<keyword evidence="1" id="KW-0805">Transcription regulation</keyword>
<dbReference type="AlphaFoldDB" id="A0A6J4N4J0"/>
<gene>
    <name evidence="4" type="ORF">AVDCRST_MAG75-684</name>
</gene>
<dbReference type="Pfam" id="PF08279">
    <property type="entry name" value="HTH_11"/>
    <property type="match status" value="1"/>
</dbReference>
<dbReference type="InterPro" id="IPR036390">
    <property type="entry name" value="WH_DNA-bd_sf"/>
</dbReference>
<name>A0A6J4N4J0_9ACTN</name>
<dbReference type="GO" id="GO:0003700">
    <property type="term" value="F:DNA-binding transcription factor activity"/>
    <property type="evidence" value="ECO:0007669"/>
    <property type="project" value="InterPro"/>
</dbReference>
<protein>
    <submittedName>
        <fullName evidence="4">Transcriptional regulator, DeoR family</fullName>
    </submittedName>
</protein>
<dbReference type="Pfam" id="PF25583">
    <property type="entry name" value="WCX"/>
    <property type="match status" value="1"/>
</dbReference>
<dbReference type="PANTHER" id="PTHR34580:SF1">
    <property type="entry name" value="PROTEIN PAFC"/>
    <property type="match status" value="1"/>
</dbReference>
<dbReference type="SUPFAM" id="SSF46785">
    <property type="entry name" value="Winged helix' DNA-binding domain"/>
    <property type="match status" value="1"/>
</dbReference>
<dbReference type="InterPro" id="IPR057727">
    <property type="entry name" value="WCX_dom"/>
</dbReference>
<feature type="domain" description="HTH deoR-type" evidence="3">
    <location>
        <begin position="2"/>
        <end position="57"/>
    </location>
</feature>
<proteinExistence type="predicted"/>
<dbReference type="InterPro" id="IPR051534">
    <property type="entry name" value="CBASS_pafABC_assoc_protein"/>
</dbReference>
<evidence type="ECO:0000313" key="4">
    <source>
        <dbReference type="EMBL" id="CAA9377678.1"/>
    </source>
</evidence>
<dbReference type="Gene3D" id="1.10.10.10">
    <property type="entry name" value="Winged helix-like DNA-binding domain superfamily/Winged helix DNA-binding domain"/>
    <property type="match status" value="1"/>
</dbReference>
<accession>A0A6J4N4J0</accession>
<dbReference type="PROSITE" id="PS52050">
    <property type="entry name" value="WYL"/>
    <property type="match status" value="1"/>
</dbReference>
<dbReference type="InterPro" id="IPR028349">
    <property type="entry name" value="PafC-like"/>
</dbReference>